<name>A0A5N4WG42_9GAMM</name>
<sequence length="70" mass="7924">MLAEIVGVDQARITVKLEMIPRIGESVKIMYGPDAQLEGEVVAVQHYINQHADEHKVRIEIRPFNLLITS</sequence>
<dbReference type="RefSeq" id="WP_016166123.1">
    <property type="nucleotide sequence ID" value="NZ_BBNK01000006.1"/>
</dbReference>
<gene>
    <name evidence="1" type="ORF">F4W09_11100</name>
</gene>
<dbReference type="EMBL" id="VXLD01000006">
    <property type="protein sequence ID" value="KAB1854629.1"/>
    <property type="molecule type" value="Genomic_DNA"/>
</dbReference>
<protein>
    <recommendedName>
        <fullName evidence="3">KOW domain-containing protein</fullName>
    </recommendedName>
</protein>
<dbReference type="AlphaFoldDB" id="A0A5N4WG42"/>
<organism evidence="1 2">
    <name type="scientific">Acinetobacter tandoii</name>
    <dbReference type="NCBI Taxonomy" id="202954"/>
    <lineage>
        <taxon>Bacteria</taxon>
        <taxon>Pseudomonadati</taxon>
        <taxon>Pseudomonadota</taxon>
        <taxon>Gammaproteobacteria</taxon>
        <taxon>Moraxellales</taxon>
        <taxon>Moraxellaceae</taxon>
        <taxon>Acinetobacter</taxon>
    </lineage>
</organism>
<dbReference type="Proteomes" id="UP000325788">
    <property type="component" value="Unassembled WGS sequence"/>
</dbReference>
<evidence type="ECO:0008006" key="3">
    <source>
        <dbReference type="Google" id="ProtNLM"/>
    </source>
</evidence>
<comment type="caution">
    <text evidence="1">The sequence shown here is derived from an EMBL/GenBank/DDBJ whole genome shotgun (WGS) entry which is preliminary data.</text>
</comment>
<proteinExistence type="predicted"/>
<accession>A0A5N4WG42</accession>
<evidence type="ECO:0000313" key="1">
    <source>
        <dbReference type="EMBL" id="KAB1854629.1"/>
    </source>
</evidence>
<reference evidence="1 2" key="1">
    <citation type="submission" date="2019-09" db="EMBL/GenBank/DDBJ databases">
        <title>Draft genome sequence of Acinetobacter tandoii W4-4-4 isolated from environmental water sample.</title>
        <authorList>
            <person name="Wee S.K."/>
            <person name="Yan B."/>
            <person name="Mustaffa S.B."/>
            <person name="Yap E.P.H."/>
        </authorList>
    </citation>
    <scope>NUCLEOTIDE SEQUENCE [LARGE SCALE GENOMIC DNA]</scope>
    <source>
        <strain evidence="1 2">W4-4-4</strain>
    </source>
</reference>
<evidence type="ECO:0000313" key="2">
    <source>
        <dbReference type="Proteomes" id="UP000325788"/>
    </source>
</evidence>